<dbReference type="RefSeq" id="WP_014810455.1">
    <property type="nucleotide sequence ID" value="NC_018025.1"/>
</dbReference>
<evidence type="ECO:0000256" key="1">
    <source>
        <dbReference type="SAM" id="SignalP"/>
    </source>
</evidence>
<evidence type="ECO:0000313" key="2">
    <source>
        <dbReference type="EMBL" id="AFM25314.1"/>
    </source>
</evidence>
<dbReference type="KEGG" id="dti:Desti_2635"/>
<dbReference type="Proteomes" id="UP000006055">
    <property type="component" value="Chromosome"/>
</dbReference>
<gene>
    <name evidence="2" type="ordered locus">Desti_2635</name>
</gene>
<dbReference type="HOGENOM" id="CLU_2081029_0_0_7"/>
<keyword evidence="3" id="KW-1185">Reference proteome</keyword>
<name>I4C6X3_DESTA</name>
<keyword evidence="1" id="KW-0732">Signal</keyword>
<evidence type="ECO:0000313" key="3">
    <source>
        <dbReference type="Proteomes" id="UP000006055"/>
    </source>
</evidence>
<accession>I4C6X3</accession>
<protein>
    <submittedName>
        <fullName evidence="2">Uncharacterized protein</fullName>
    </submittedName>
</protein>
<proteinExistence type="predicted"/>
<dbReference type="AlphaFoldDB" id="I4C6X3"/>
<dbReference type="EMBL" id="CP003360">
    <property type="protein sequence ID" value="AFM25314.1"/>
    <property type="molecule type" value="Genomic_DNA"/>
</dbReference>
<organism evidence="2 3">
    <name type="scientific">Desulfomonile tiedjei (strain ATCC 49306 / DSM 6799 / DCB-1)</name>
    <dbReference type="NCBI Taxonomy" id="706587"/>
    <lineage>
        <taxon>Bacteria</taxon>
        <taxon>Pseudomonadati</taxon>
        <taxon>Thermodesulfobacteriota</taxon>
        <taxon>Desulfomonilia</taxon>
        <taxon>Desulfomonilales</taxon>
        <taxon>Desulfomonilaceae</taxon>
        <taxon>Desulfomonile</taxon>
    </lineage>
</organism>
<feature type="chain" id="PRO_5003687569" evidence="1">
    <location>
        <begin position="21"/>
        <end position="117"/>
    </location>
</feature>
<reference evidence="3" key="1">
    <citation type="submission" date="2012-06" db="EMBL/GenBank/DDBJ databases">
        <title>Complete sequence of chromosome of Desulfomonile tiedjei DSM 6799.</title>
        <authorList>
            <person name="Lucas S."/>
            <person name="Copeland A."/>
            <person name="Lapidus A."/>
            <person name="Glavina del Rio T."/>
            <person name="Dalin E."/>
            <person name="Tice H."/>
            <person name="Bruce D."/>
            <person name="Goodwin L."/>
            <person name="Pitluck S."/>
            <person name="Peters L."/>
            <person name="Ovchinnikova G."/>
            <person name="Zeytun A."/>
            <person name="Lu M."/>
            <person name="Kyrpides N."/>
            <person name="Mavromatis K."/>
            <person name="Ivanova N."/>
            <person name="Brettin T."/>
            <person name="Detter J.C."/>
            <person name="Han C."/>
            <person name="Larimer F."/>
            <person name="Land M."/>
            <person name="Hauser L."/>
            <person name="Markowitz V."/>
            <person name="Cheng J.-F."/>
            <person name="Hugenholtz P."/>
            <person name="Woyke T."/>
            <person name="Wu D."/>
            <person name="Spring S."/>
            <person name="Schroeder M."/>
            <person name="Brambilla E."/>
            <person name="Klenk H.-P."/>
            <person name="Eisen J.A."/>
        </authorList>
    </citation>
    <scope>NUCLEOTIDE SEQUENCE [LARGE SCALE GENOMIC DNA]</scope>
    <source>
        <strain evidence="3">ATCC 49306 / DSM 6799 / DCB-1</strain>
    </source>
</reference>
<feature type="signal peptide" evidence="1">
    <location>
        <begin position="1"/>
        <end position="20"/>
    </location>
</feature>
<sequence length="117" mass="13080">MLRYFLVLVIVLSLCGAAEASATCTGYVTSLDEIHAKIDELKDVIFLNYQKSGFTLWVPFYYWACGGGEQIFYCYTILPLGTRDANFIDSVSKSCLDCISEPVYVPIRINRGSIARS</sequence>